<evidence type="ECO:0000313" key="2">
    <source>
        <dbReference type="EMBL" id="KAJ1154430.1"/>
    </source>
</evidence>
<comment type="caution">
    <text evidence="2">The sequence shown here is derived from an EMBL/GenBank/DDBJ whole genome shotgun (WGS) entry which is preliminary data.</text>
</comment>
<proteinExistence type="predicted"/>
<name>A0AAV7RU60_PLEWA</name>
<dbReference type="Proteomes" id="UP001066276">
    <property type="component" value="Chromosome 5"/>
</dbReference>
<sequence>MFHDAPTAAGRGRTVALRSDSGPDVLRPPLAVLLPSAGGRPGSGRVLRLRCLPTRVRAVPQTRAGVAAGLGAHRGRPSRAVGPGRAEGVVKPTCVNTECTDAFFNNQRKTTFVALKYPEITY</sequence>
<reference evidence="2" key="1">
    <citation type="journal article" date="2022" name="bioRxiv">
        <title>Sequencing and chromosome-scale assembly of the giantPleurodeles waltlgenome.</title>
        <authorList>
            <person name="Brown T."/>
            <person name="Elewa A."/>
            <person name="Iarovenko S."/>
            <person name="Subramanian E."/>
            <person name="Araus A.J."/>
            <person name="Petzold A."/>
            <person name="Susuki M."/>
            <person name="Suzuki K.-i.T."/>
            <person name="Hayashi T."/>
            <person name="Toyoda A."/>
            <person name="Oliveira C."/>
            <person name="Osipova E."/>
            <person name="Leigh N.D."/>
            <person name="Simon A."/>
            <person name="Yun M.H."/>
        </authorList>
    </citation>
    <scope>NUCLEOTIDE SEQUENCE</scope>
    <source>
        <strain evidence="2">20211129_DDA</strain>
        <tissue evidence="2">Liver</tissue>
    </source>
</reference>
<feature type="region of interest" description="Disordered" evidence="1">
    <location>
        <begin position="1"/>
        <end position="21"/>
    </location>
</feature>
<evidence type="ECO:0000256" key="1">
    <source>
        <dbReference type="SAM" id="MobiDB-lite"/>
    </source>
</evidence>
<dbReference type="AlphaFoldDB" id="A0AAV7RU60"/>
<protein>
    <submittedName>
        <fullName evidence="2">Uncharacterized protein</fullName>
    </submittedName>
</protein>
<accession>A0AAV7RU60</accession>
<evidence type="ECO:0000313" key="3">
    <source>
        <dbReference type="Proteomes" id="UP001066276"/>
    </source>
</evidence>
<gene>
    <name evidence="2" type="ORF">NDU88_007182</name>
</gene>
<organism evidence="2 3">
    <name type="scientific">Pleurodeles waltl</name>
    <name type="common">Iberian ribbed newt</name>
    <dbReference type="NCBI Taxonomy" id="8319"/>
    <lineage>
        <taxon>Eukaryota</taxon>
        <taxon>Metazoa</taxon>
        <taxon>Chordata</taxon>
        <taxon>Craniata</taxon>
        <taxon>Vertebrata</taxon>
        <taxon>Euteleostomi</taxon>
        <taxon>Amphibia</taxon>
        <taxon>Batrachia</taxon>
        <taxon>Caudata</taxon>
        <taxon>Salamandroidea</taxon>
        <taxon>Salamandridae</taxon>
        <taxon>Pleurodelinae</taxon>
        <taxon>Pleurodeles</taxon>
    </lineage>
</organism>
<dbReference type="EMBL" id="JANPWB010000009">
    <property type="protein sequence ID" value="KAJ1154430.1"/>
    <property type="molecule type" value="Genomic_DNA"/>
</dbReference>
<keyword evidence="3" id="KW-1185">Reference proteome</keyword>